<sequence length="88" mass="9882">MLPNTKPLMICWMNVSMIALSNMHFSGTTSARTWGADTKTAPEEEFLQCHPWTVLTSMVHALKTGVTLLSHNDNIFKLEAIITIFCKN</sequence>
<accession>A0ABU0XRA2</accession>
<keyword evidence="2" id="KW-1185">Reference proteome</keyword>
<reference evidence="1 2" key="1">
    <citation type="submission" date="2023-08" db="EMBL/GenBank/DDBJ databases">
        <title>Draft genome sequence of Janthinobacterium lividum.</title>
        <authorList>
            <person name="Chun B.H."/>
            <person name="Lee Y."/>
        </authorList>
    </citation>
    <scope>NUCLEOTIDE SEQUENCE [LARGE SCALE GENOMIC DNA]</scope>
    <source>
        <strain evidence="1 2">AMJK</strain>
    </source>
</reference>
<evidence type="ECO:0008006" key="3">
    <source>
        <dbReference type="Google" id="ProtNLM"/>
    </source>
</evidence>
<organism evidence="1 2">
    <name type="scientific">Janthinobacterium lividum</name>
    <dbReference type="NCBI Taxonomy" id="29581"/>
    <lineage>
        <taxon>Bacteria</taxon>
        <taxon>Pseudomonadati</taxon>
        <taxon>Pseudomonadota</taxon>
        <taxon>Betaproteobacteria</taxon>
        <taxon>Burkholderiales</taxon>
        <taxon>Oxalobacteraceae</taxon>
        <taxon>Janthinobacterium</taxon>
    </lineage>
</organism>
<gene>
    <name evidence="1" type="ORF">RB624_09195</name>
</gene>
<dbReference type="EMBL" id="JAVFKP010000002">
    <property type="protein sequence ID" value="MDQ4626059.1"/>
    <property type="molecule type" value="Genomic_DNA"/>
</dbReference>
<name>A0ABU0XRA2_9BURK</name>
<evidence type="ECO:0000313" key="1">
    <source>
        <dbReference type="EMBL" id="MDQ4626059.1"/>
    </source>
</evidence>
<dbReference type="RefSeq" id="WP_307779363.1">
    <property type="nucleotide sequence ID" value="NZ_JAVFKP010000002.1"/>
</dbReference>
<proteinExistence type="predicted"/>
<evidence type="ECO:0000313" key="2">
    <source>
        <dbReference type="Proteomes" id="UP001237592"/>
    </source>
</evidence>
<dbReference type="Proteomes" id="UP001237592">
    <property type="component" value="Unassembled WGS sequence"/>
</dbReference>
<comment type="caution">
    <text evidence="1">The sequence shown here is derived from an EMBL/GenBank/DDBJ whole genome shotgun (WGS) entry which is preliminary data.</text>
</comment>
<protein>
    <recommendedName>
        <fullName evidence="3">Secreted protein</fullName>
    </recommendedName>
</protein>